<dbReference type="SUPFAM" id="SSF50969">
    <property type="entry name" value="YVTN repeat-like/Quinoprotein amine dehydrogenase"/>
    <property type="match status" value="1"/>
</dbReference>
<feature type="domain" description="Choice-of-anchor I" evidence="5">
    <location>
        <begin position="338"/>
        <end position="429"/>
    </location>
</feature>
<feature type="domain" description="Choice-of-anchor I" evidence="5">
    <location>
        <begin position="71"/>
        <end position="297"/>
    </location>
</feature>
<keyword evidence="2" id="KW-1133">Transmembrane helix</keyword>
<feature type="chain" id="PRO_5038625929" evidence="3">
    <location>
        <begin position="22"/>
        <end position="961"/>
    </location>
</feature>
<keyword evidence="2" id="KW-0472">Membrane</keyword>
<dbReference type="InterPro" id="IPR052956">
    <property type="entry name" value="Mesenchyme-surface_protein"/>
</dbReference>
<dbReference type="Pfam" id="PF13449">
    <property type="entry name" value="Phytase-like"/>
    <property type="match status" value="1"/>
</dbReference>
<evidence type="ECO:0000313" key="7">
    <source>
        <dbReference type="Proteomes" id="UP000291483"/>
    </source>
</evidence>
<evidence type="ECO:0000259" key="5">
    <source>
        <dbReference type="Pfam" id="PF22494"/>
    </source>
</evidence>
<comment type="caution">
    <text evidence="6">The sequence shown here is derived from an EMBL/GenBank/DDBJ whole genome shotgun (WGS) entry which is preliminary data.</text>
</comment>
<feature type="signal peptide" evidence="3">
    <location>
        <begin position="1"/>
        <end position="21"/>
    </location>
</feature>
<protein>
    <submittedName>
        <fullName evidence="6">Phytase-like protein with esterase activity</fullName>
    </submittedName>
</protein>
<dbReference type="AlphaFoldDB" id="A0A4Q8AJC3"/>
<evidence type="ECO:0000259" key="4">
    <source>
        <dbReference type="Pfam" id="PF13449"/>
    </source>
</evidence>
<dbReference type="PANTHER" id="PTHR46928">
    <property type="entry name" value="MESENCHYME-SPECIFIC CELL SURFACE GLYCOPROTEIN"/>
    <property type="match status" value="1"/>
</dbReference>
<accession>A0A4Q8AJC3</accession>
<dbReference type="Pfam" id="PF22494">
    <property type="entry name" value="choice_anch_I"/>
    <property type="match status" value="2"/>
</dbReference>
<proteinExistence type="predicted"/>
<keyword evidence="2" id="KW-0812">Transmembrane</keyword>
<keyword evidence="3" id="KW-0732">Signal</keyword>
<feature type="domain" description="Phytase-like" evidence="4">
    <location>
        <begin position="497"/>
        <end position="771"/>
    </location>
</feature>
<keyword evidence="7" id="KW-1185">Reference proteome</keyword>
<sequence>MKPTRLLCCALAATLAFGASAVATGAVGPAAGPLGAVAAAQADELSAPAGFTRTATYPVFQNVPAGVDPAAATVAEISAVSADGTTLIYTDALGKRIGFLDISDPAAPSGLGSVSLAELGHVDDQPTSVAVSGEYVLVVIDETGGDFTAPRGRLDVLRLSDRSRVASIDLAGQPDSIAISQDGVYAAIAIENQRDEAFTPAGGGEGDLPQLPAGFVQVIELDDTPADWSPTPIPFVNPDGSALAGFTAAGIDSPVDPEPEYVTINADNKLAVTLQENNGIVVIDLPTRAIDTVFSAGSVAVSGIDVKKDKVIDLSGSIPATPREPDSIAWVDASHVATANEGDWKGGSRGWTIFDTTTGAVAWDAGNSFEHLAVQHGLYNDARAAKKGSEPEGLAIAEIDGVTHAFVASERSNYVAVYSLEDPVNPVFTQLLFATNGPEGILPIPSRGLLAVSSETDDAAAGVRAAVNLYALGGGAGSRAAGQPSIVSATTTDGPIGWAALGALSAVPGAPDKLYAASDSALKPSTIFTVDVASEPAVIRDALVVTTAGTPAEFDIEGLFSRPQGGFWLASEGATGAENTIYRTDAAGAVVETVALPADVTAHINKWGLEGVTATTDTAGTEIVYVALQRPLWTDPASTAATVDGENVTRIGRYDVAAKSWSWFGYELESPATGGADWVGLSEIVAVDADTLAVIERDKLNGPAAANKRIYTIEVPDAAAVAAAPSLVIAKKTLALDVLPALRETAGWTQEKLEGLTIGADGNVYAITDNDGLKDATGETVFLRLGAASTIFGSGPTEPEVPITPAKPVLSLGASTVKAGSTLAISGTGFTPGTSVSLELHSAPVVLGSVTADAAGAISLLATIPAATAAGEHSIVVLQGSTELARSAVTITAADEDGAGTDPGSGSGTAGNGATTNTGASLASTGVEMLAPALAALALLGGGAGALAIRRRGARRSEGAN</sequence>
<dbReference type="RefSeq" id="WP_130504513.1">
    <property type="nucleotide sequence ID" value="NZ_SHLC01000001.1"/>
</dbReference>
<dbReference type="InterPro" id="IPR027372">
    <property type="entry name" value="Phytase-like_dom"/>
</dbReference>
<name>A0A4Q8AJC3_9MICO</name>
<evidence type="ECO:0000256" key="2">
    <source>
        <dbReference type="SAM" id="Phobius"/>
    </source>
</evidence>
<organism evidence="6 7">
    <name type="scientific">Microterricola gilva</name>
    <dbReference type="NCBI Taxonomy" id="393267"/>
    <lineage>
        <taxon>Bacteria</taxon>
        <taxon>Bacillati</taxon>
        <taxon>Actinomycetota</taxon>
        <taxon>Actinomycetes</taxon>
        <taxon>Micrococcales</taxon>
        <taxon>Microbacteriaceae</taxon>
        <taxon>Microterricola</taxon>
    </lineage>
</organism>
<gene>
    <name evidence="6" type="ORF">EV379_0204</name>
</gene>
<dbReference type="InterPro" id="IPR011044">
    <property type="entry name" value="Quino_amine_DH_bsu"/>
</dbReference>
<dbReference type="Proteomes" id="UP000291483">
    <property type="component" value="Unassembled WGS sequence"/>
</dbReference>
<dbReference type="PANTHER" id="PTHR46928:SF1">
    <property type="entry name" value="MESENCHYME-SPECIFIC CELL SURFACE GLYCOPROTEIN"/>
    <property type="match status" value="1"/>
</dbReference>
<evidence type="ECO:0000313" key="6">
    <source>
        <dbReference type="EMBL" id="RZU63915.1"/>
    </source>
</evidence>
<dbReference type="OrthoDB" id="1016457at2"/>
<dbReference type="EMBL" id="SHLC01000001">
    <property type="protein sequence ID" value="RZU63915.1"/>
    <property type="molecule type" value="Genomic_DNA"/>
</dbReference>
<evidence type="ECO:0000256" key="1">
    <source>
        <dbReference type="SAM" id="MobiDB-lite"/>
    </source>
</evidence>
<feature type="compositionally biased region" description="Gly residues" evidence="1">
    <location>
        <begin position="901"/>
        <end position="911"/>
    </location>
</feature>
<feature type="transmembrane region" description="Helical" evidence="2">
    <location>
        <begin position="929"/>
        <end position="949"/>
    </location>
</feature>
<dbReference type="InterPro" id="IPR055188">
    <property type="entry name" value="Choice_anch_I"/>
</dbReference>
<reference evidence="6 7" key="1">
    <citation type="submission" date="2019-02" db="EMBL/GenBank/DDBJ databases">
        <title>Sequencing the genomes of 1000 actinobacteria strains.</title>
        <authorList>
            <person name="Klenk H.-P."/>
        </authorList>
    </citation>
    <scope>NUCLEOTIDE SEQUENCE [LARGE SCALE GENOMIC DNA]</scope>
    <source>
        <strain evidence="6 7">DSM 18319</strain>
    </source>
</reference>
<evidence type="ECO:0000256" key="3">
    <source>
        <dbReference type="SAM" id="SignalP"/>
    </source>
</evidence>
<feature type="region of interest" description="Disordered" evidence="1">
    <location>
        <begin position="895"/>
        <end position="914"/>
    </location>
</feature>